<dbReference type="InterPro" id="IPR029062">
    <property type="entry name" value="Class_I_gatase-like"/>
</dbReference>
<dbReference type="OrthoDB" id="186156at2"/>
<evidence type="ECO:0000256" key="2">
    <source>
        <dbReference type="SAM" id="SignalP"/>
    </source>
</evidence>
<sequence>MRFAITTLLLIAATAQAVTPDGKHKLVLIAGKPSHPPGMHEFRAGSMLLEKCLASVPNLVVDRHEMGWVKDEATFADADAVVIYADGGKGHPAVQANHLETLQKLIDKGVGFGCMHYGVEVVPELGGKEFQSWLGGHYENAFSCNPLWEPNFTSFPEHPITRGVKPFQINDEWYFNMRFRPAFKDGIVAAEDAGAKFVPILVAIPSDATRDGPYVYPKGPYAHIQAEKGAPEATMWSIERTDGGRGFGFTGGHFHKNWGNADFRKTVLNALLWVTKVEVPAGGVESTVTDAQLGENMDPKAAPKPKKTAMSTPGVFRRDS</sequence>
<protein>
    <recommendedName>
        <fullName evidence="3">ThuA-like domain-containing protein</fullName>
    </recommendedName>
</protein>
<evidence type="ECO:0000256" key="1">
    <source>
        <dbReference type="SAM" id="MobiDB-lite"/>
    </source>
</evidence>
<evidence type="ECO:0000313" key="5">
    <source>
        <dbReference type="Proteomes" id="UP000321577"/>
    </source>
</evidence>
<comment type="caution">
    <text evidence="4">The sequence shown here is derived from an EMBL/GenBank/DDBJ whole genome shotgun (WGS) entry which is preliminary data.</text>
</comment>
<evidence type="ECO:0000259" key="3">
    <source>
        <dbReference type="Pfam" id="PF06283"/>
    </source>
</evidence>
<keyword evidence="2" id="KW-0732">Signal</keyword>
<name>A0A512MF28_9BACT</name>
<gene>
    <name evidence="4" type="ORF">BGE01nite_46300</name>
</gene>
<proteinExistence type="predicted"/>
<reference evidence="4 5" key="1">
    <citation type="submission" date="2019-07" db="EMBL/GenBank/DDBJ databases">
        <title>Whole genome shotgun sequence of Brevifollis gellanilyticus NBRC 108608.</title>
        <authorList>
            <person name="Hosoyama A."/>
            <person name="Uohara A."/>
            <person name="Ohji S."/>
            <person name="Ichikawa N."/>
        </authorList>
    </citation>
    <scope>NUCLEOTIDE SEQUENCE [LARGE SCALE GENOMIC DNA]</scope>
    <source>
        <strain evidence="4 5">NBRC 108608</strain>
    </source>
</reference>
<feature type="domain" description="ThuA-like" evidence="3">
    <location>
        <begin position="69"/>
        <end position="274"/>
    </location>
</feature>
<accession>A0A512MF28</accession>
<dbReference type="SUPFAM" id="SSF52317">
    <property type="entry name" value="Class I glutamine amidotransferase-like"/>
    <property type="match status" value="1"/>
</dbReference>
<feature type="chain" id="PRO_5022102530" description="ThuA-like domain-containing protein" evidence="2">
    <location>
        <begin position="18"/>
        <end position="320"/>
    </location>
</feature>
<organism evidence="4 5">
    <name type="scientific">Brevifollis gellanilyticus</name>
    <dbReference type="NCBI Taxonomy" id="748831"/>
    <lineage>
        <taxon>Bacteria</taxon>
        <taxon>Pseudomonadati</taxon>
        <taxon>Verrucomicrobiota</taxon>
        <taxon>Verrucomicrobiia</taxon>
        <taxon>Verrucomicrobiales</taxon>
        <taxon>Verrucomicrobiaceae</taxon>
    </lineage>
</organism>
<dbReference type="InterPro" id="IPR029010">
    <property type="entry name" value="ThuA-like"/>
</dbReference>
<dbReference type="Pfam" id="PF06283">
    <property type="entry name" value="ThuA"/>
    <property type="match status" value="1"/>
</dbReference>
<dbReference type="RefSeq" id="WP_146854142.1">
    <property type="nucleotide sequence ID" value="NZ_BKAG01000047.1"/>
</dbReference>
<feature type="region of interest" description="Disordered" evidence="1">
    <location>
        <begin position="293"/>
        <end position="320"/>
    </location>
</feature>
<keyword evidence="5" id="KW-1185">Reference proteome</keyword>
<dbReference type="Gene3D" id="3.40.50.880">
    <property type="match status" value="1"/>
</dbReference>
<feature type="signal peptide" evidence="2">
    <location>
        <begin position="1"/>
        <end position="17"/>
    </location>
</feature>
<dbReference type="AlphaFoldDB" id="A0A512MF28"/>
<evidence type="ECO:0000313" key="4">
    <source>
        <dbReference type="EMBL" id="GEP45339.1"/>
    </source>
</evidence>
<dbReference type="EMBL" id="BKAG01000047">
    <property type="protein sequence ID" value="GEP45339.1"/>
    <property type="molecule type" value="Genomic_DNA"/>
</dbReference>
<dbReference type="Proteomes" id="UP000321577">
    <property type="component" value="Unassembled WGS sequence"/>
</dbReference>